<name>A0ABV5KGP9_9BACL</name>
<evidence type="ECO:0000313" key="7">
    <source>
        <dbReference type="EMBL" id="MFB9324411.1"/>
    </source>
</evidence>
<accession>A0ABV5KGP9</accession>
<dbReference type="EMBL" id="JBHMDO010000002">
    <property type="protein sequence ID" value="MFB9324411.1"/>
    <property type="molecule type" value="Genomic_DNA"/>
</dbReference>
<comment type="subcellular location">
    <subcellularLocation>
        <location evidence="1">Membrane</location>
        <topology evidence="1">Multi-pass membrane protein</topology>
    </subcellularLocation>
</comment>
<keyword evidence="8" id="KW-1185">Reference proteome</keyword>
<keyword evidence="3 5" id="KW-1133">Transmembrane helix</keyword>
<evidence type="ECO:0000256" key="3">
    <source>
        <dbReference type="ARBA" id="ARBA00022989"/>
    </source>
</evidence>
<dbReference type="InterPro" id="IPR009908">
    <property type="entry name" value="Methylamine_util_MauE"/>
</dbReference>
<proteinExistence type="predicted"/>
<feature type="domain" description="Methylamine utilisation protein MauE" evidence="6">
    <location>
        <begin position="4"/>
        <end position="124"/>
    </location>
</feature>
<feature type="transmembrane region" description="Helical" evidence="5">
    <location>
        <begin position="6"/>
        <end position="25"/>
    </location>
</feature>
<gene>
    <name evidence="7" type="ORF">ACFFSY_00455</name>
</gene>
<evidence type="ECO:0000256" key="2">
    <source>
        <dbReference type="ARBA" id="ARBA00022692"/>
    </source>
</evidence>
<evidence type="ECO:0000259" key="6">
    <source>
        <dbReference type="Pfam" id="PF07291"/>
    </source>
</evidence>
<sequence length="165" mass="18053">MAVWLGTVIAFVFFSSSLSKLMNVLDFRMELSVYRIPYRWTFVLAWLVLLFEMVLAGLFLWEDGFTGWKHGAGIAFIVVLTGATVMKNGLKSNTCSCFGANHPLSRFPVQRNAVIVALMFIHLLLPHASASGSSLTLSILVIVNAAFLLENIKSTQLVGVGGQEG</sequence>
<organism evidence="7 8">
    <name type="scientific">Paenibacillus aurantiacus</name>
    <dbReference type="NCBI Taxonomy" id="1936118"/>
    <lineage>
        <taxon>Bacteria</taxon>
        <taxon>Bacillati</taxon>
        <taxon>Bacillota</taxon>
        <taxon>Bacilli</taxon>
        <taxon>Bacillales</taxon>
        <taxon>Paenibacillaceae</taxon>
        <taxon>Paenibacillus</taxon>
    </lineage>
</organism>
<comment type="caution">
    <text evidence="7">The sequence shown here is derived from an EMBL/GenBank/DDBJ whole genome shotgun (WGS) entry which is preliminary data.</text>
</comment>
<evidence type="ECO:0000313" key="8">
    <source>
        <dbReference type="Proteomes" id="UP001589747"/>
    </source>
</evidence>
<dbReference type="Pfam" id="PF07291">
    <property type="entry name" value="MauE"/>
    <property type="match status" value="1"/>
</dbReference>
<keyword evidence="4 5" id="KW-0472">Membrane</keyword>
<evidence type="ECO:0000256" key="5">
    <source>
        <dbReference type="SAM" id="Phobius"/>
    </source>
</evidence>
<dbReference type="Proteomes" id="UP001589747">
    <property type="component" value="Unassembled WGS sequence"/>
</dbReference>
<reference evidence="7 8" key="1">
    <citation type="submission" date="2024-09" db="EMBL/GenBank/DDBJ databases">
        <authorList>
            <person name="Sun Q."/>
            <person name="Mori K."/>
        </authorList>
    </citation>
    <scope>NUCLEOTIDE SEQUENCE [LARGE SCALE GENOMIC DNA]</scope>
    <source>
        <strain evidence="7 8">TISTR 2452</strain>
    </source>
</reference>
<feature type="transmembrane region" description="Helical" evidence="5">
    <location>
        <begin position="67"/>
        <end position="86"/>
    </location>
</feature>
<dbReference type="RefSeq" id="WP_377488264.1">
    <property type="nucleotide sequence ID" value="NZ_JBHMDO010000002.1"/>
</dbReference>
<evidence type="ECO:0000256" key="1">
    <source>
        <dbReference type="ARBA" id="ARBA00004141"/>
    </source>
</evidence>
<evidence type="ECO:0000256" key="4">
    <source>
        <dbReference type="ARBA" id="ARBA00023136"/>
    </source>
</evidence>
<keyword evidence="2 5" id="KW-0812">Transmembrane</keyword>
<protein>
    <submittedName>
        <fullName evidence="7">MauE/DoxX family redox-associated membrane protein</fullName>
    </submittedName>
</protein>
<feature type="transmembrane region" description="Helical" evidence="5">
    <location>
        <begin position="37"/>
        <end position="61"/>
    </location>
</feature>